<dbReference type="Proteomes" id="UP001209878">
    <property type="component" value="Unassembled WGS sequence"/>
</dbReference>
<dbReference type="AlphaFoldDB" id="A0AAD9NB57"/>
<dbReference type="EMBL" id="JAODUO010001563">
    <property type="protein sequence ID" value="KAK2161726.1"/>
    <property type="molecule type" value="Genomic_DNA"/>
</dbReference>
<sequence length="123" mass="13027">MIALSVPLTVFSTVMCMCCAMSRPQPLPQALNAQSPVVSGLAPGRVNYSTGLAKSYVPRTQPSSDFSPTTNQFSSSGYPMSTIDIDPTPTYHTSTCDATTCDTTTYDTTTCDTTCGTSSSDPW</sequence>
<name>A0AAD9NB57_RIDPI</name>
<organism evidence="3 4">
    <name type="scientific">Ridgeia piscesae</name>
    <name type="common">Tubeworm</name>
    <dbReference type="NCBI Taxonomy" id="27915"/>
    <lineage>
        <taxon>Eukaryota</taxon>
        <taxon>Metazoa</taxon>
        <taxon>Spiralia</taxon>
        <taxon>Lophotrochozoa</taxon>
        <taxon>Annelida</taxon>
        <taxon>Polychaeta</taxon>
        <taxon>Sedentaria</taxon>
        <taxon>Canalipalpata</taxon>
        <taxon>Sabellida</taxon>
        <taxon>Siboglinidae</taxon>
        <taxon>Ridgeia</taxon>
    </lineage>
</organism>
<protein>
    <recommendedName>
        <fullName evidence="5">Secreted protein</fullName>
    </recommendedName>
</protein>
<evidence type="ECO:0000313" key="4">
    <source>
        <dbReference type="Proteomes" id="UP001209878"/>
    </source>
</evidence>
<gene>
    <name evidence="3" type="ORF">NP493_1562g00007</name>
</gene>
<accession>A0AAD9NB57</accession>
<evidence type="ECO:0000256" key="2">
    <source>
        <dbReference type="SAM" id="SignalP"/>
    </source>
</evidence>
<keyword evidence="2" id="KW-0732">Signal</keyword>
<feature type="region of interest" description="Disordered" evidence="1">
    <location>
        <begin position="59"/>
        <end position="79"/>
    </location>
</feature>
<evidence type="ECO:0000256" key="1">
    <source>
        <dbReference type="SAM" id="MobiDB-lite"/>
    </source>
</evidence>
<feature type="chain" id="PRO_5041977168" description="Secreted protein" evidence="2">
    <location>
        <begin position="17"/>
        <end position="123"/>
    </location>
</feature>
<proteinExistence type="predicted"/>
<evidence type="ECO:0000313" key="3">
    <source>
        <dbReference type="EMBL" id="KAK2161726.1"/>
    </source>
</evidence>
<comment type="caution">
    <text evidence="3">The sequence shown here is derived from an EMBL/GenBank/DDBJ whole genome shotgun (WGS) entry which is preliminary data.</text>
</comment>
<reference evidence="3" key="1">
    <citation type="journal article" date="2023" name="Mol. Biol. Evol.">
        <title>Third-Generation Sequencing Reveals the Adaptive Role of the Epigenome in Three Deep-Sea Polychaetes.</title>
        <authorList>
            <person name="Perez M."/>
            <person name="Aroh O."/>
            <person name="Sun Y."/>
            <person name="Lan Y."/>
            <person name="Juniper S.K."/>
            <person name="Young C.R."/>
            <person name="Angers B."/>
            <person name="Qian P.Y."/>
        </authorList>
    </citation>
    <scope>NUCLEOTIDE SEQUENCE</scope>
    <source>
        <strain evidence="3">R07B-5</strain>
    </source>
</reference>
<keyword evidence="4" id="KW-1185">Reference proteome</keyword>
<feature type="signal peptide" evidence="2">
    <location>
        <begin position="1"/>
        <end position="16"/>
    </location>
</feature>
<evidence type="ECO:0008006" key="5">
    <source>
        <dbReference type="Google" id="ProtNLM"/>
    </source>
</evidence>